<dbReference type="EMBL" id="CP001802">
    <property type="protein sequence ID" value="ACY23501.1"/>
    <property type="molecule type" value="Genomic_DNA"/>
</dbReference>
<dbReference type="STRING" id="526226.Gbro_4359"/>
<keyword evidence="2" id="KW-1185">Reference proteome</keyword>
<proteinExistence type="predicted"/>
<dbReference type="SUPFAM" id="SSF49478">
    <property type="entry name" value="Cna protein B-type domain"/>
    <property type="match status" value="1"/>
</dbReference>
<dbReference type="KEGG" id="gbr:Gbro_4359"/>
<reference evidence="2" key="1">
    <citation type="submission" date="2009-10" db="EMBL/GenBank/DDBJ databases">
        <title>The complete chromosome of Gordonia bronchialis DSM 43247.</title>
        <authorList>
            <consortium name="US DOE Joint Genome Institute (JGI-PGF)"/>
            <person name="Lucas S."/>
            <person name="Copeland A."/>
            <person name="Lapidus A."/>
            <person name="Glavina del Rio T."/>
            <person name="Dalin E."/>
            <person name="Tice H."/>
            <person name="Bruce D."/>
            <person name="Goodwin L."/>
            <person name="Pitluck S."/>
            <person name="Kyrpides N."/>
            <person name="Mavromatis K."/>
            <person name="Ivanova N."/>
            <person name="Ovchinnikova G."/>
            <person name="Saunders E."/>
            <person name="Brettin T."/>
            <person name="Detter J.C."/>
            <person name="Han C."/>
            <person name="Larimer F."/>
            <person name="Land M."/>
            <person name="Hauser L."/>
            <person name="Markowitz V."/>
            <person name="Cheng J.-F."/>
            <person name="Hugenholtz P."/>
            <person name="Woyke T."/>
            <person name="Wu D."/>
            <person name="Jando M."/>
            <person name="Schneider S."/>
            <person name="Goeker M."/>
            <person name="Klenk H.-P."/>
            <person name="Eisen J.A."/>
        </authorList>
    </citation>
    <scope>NUCLEOTIDE SEQUENCE [LARGE SCALE GENOMIC DNA]</scope>
    <source>
        <strain evidence="2">ATCC 25592 / DSM 43247 / BCRC 13721 / JCM 3198 / KCTC 3076 / NBRC 16047 / NCTC 10667</strain>
    </source>
</reference>
<evidence type="ECO:0008006" key="3">
    <source>
        <dbReference type="Google" id="ProtNLM"/>
    </source>
</evidence>
<organism evidence="1 2">
    <name type="scientific">Gordonia bronchialis (strain ATCC 25592 / DSM 43247 / BCRC 13721 / JCM 3198 / KCTC 3076 / NBRC 16047 / NCTC 10667)</name>
    <name type="common">Rhodococcus bronchialis</name>
    <dbReference type="NCBI Taxonomy" id="526226"/>
    <lineage>
        <taxon>Bacteria</taxon>
        <taxon>Bacillati</taxon>
        <taxon>Actinomycetota</taxon>
        <taxon>Actinomycetes</taxon>
        <taxon>Mycobacteriales</taxon>
        <taxon>Gordoniaceae</taxon>
        <taxon>Gordonia</taxon>
    </lineage>
</organism>
<reference evidence="1 2" key="2">
    <citation type="journal article" date="2010" name="Stand. Genomic Sci.">
        <title>Complete genome sequence of Gordonia bronchialis type strain (3410).</title>
        <authorList>
            <person name="Ivanova N."/>
            <person name="Sikorski J."/>
            <person name="Jando M."/>
            <person name="Lapidus A."/>
            <person name="Nolan M."/>
            <person name="Lucas S."/>
            <person name="Del Rio T.G."/>
            <person name="Tice H."/>
            <person name="Copeland A."/>
            <person name="Cheng J.F."/>
            <person name="Chen F."/>
            <person name="Bruce D."/>
            <person name="Goodwin L."/>
            <person name="Pitluck S."/>
            <person name="Mavromatis K."/>
            <person name="Ovchinnikova G."/>
            <person name="Pati A."/>
            <person name="Chen A."/>
            <person name="Palaniappan K."/>
            <person name="Land M."/>
            <person name="Hauser L."/>
            <person name="Chang Y.J."/>
            <person name="Jeffries C.D."/>
            <person name="Chain P."/>
            <person name="Saunders E."/>
            <person name="Han C."/>
            <person name="Detter J.C."/>
            <person name="Brettin T."/>
            <person name="Rohde M."/>
            <person name="Goker M."/>
            <person name="Bristow J."/>
            <person name="Eisen J.A."/>
            <person name="Markowitz V."/>
            <person name="Hugenholtz P."/>
            <person name="Klenk H.P."/>
            <person name="Kyrpides N.C."/>
        </authorList>
    </citation>
    <scope>NUCLEOTIDE SEQUENCE [LARGE SCALE GENOMIC DNA]</scope>
    <source>
        <strain evidence="2">ATCC 25592 / DSM 43247 / BCRC 13721 / JCM 3198 / KCTC 3076 / NBRC 16047 / NCTC 10667</strain>
    </source>
</reference>
<dbReference type="Proteomes" id="UP000001219">
    <property type="component" value="Chromosome"/>
</dbReference>
<dbReference type="HOGENOM" id="CLU_2537813_0_0_11"/>
<name>D0L615_GORB4</name>
<protein>
    <recommendedName>
        <fullName evidence="3">Carboxypeptidase regulatory-like domain-containing protein</fullName>
    </recommendedName>
</protein>
<gene>
    <name evidence="1" type="ordered locus">Gbro_4359</name>
</gene>
<dbReference type="Gene3D" id="2.60.40.1120">
    <property type="entry name" value="Carboxypeptidase-like, regulatory domain"/>
    <property type="match status" value="1"/>
</dbReference>
<accession>D0L615</accession>
<dbReference type="AlphaFoldDB" id="D0L615"/>
<evidence type="ECO:0000313" key="2">
    <source>
        <dbReference type="Proteomes" id="UP000001219"/>
    </source>
</evidence>
<evidence type="ECO:0000313" key="1">
    <source>
        <dbReference type="EMBL" id="ACY23501.1"/>
    </source>
</evidence>
<sequence>MRTVDGTPLVGATVSAIGPDQTIVASVTTDDDGRYRIEGLTDAQFTLVANMYEPTAVQARVIAGERTSVDIGLGGERPSARQF</sequence>
<dbReference type="Pfam" id="PF13620">
    <property type="entry name" value="CarboxypepD_reg"/>
    <property type="match status" value="1"/>
</dbReference>